<dbReference type="InterPro" id="IPR016130">
    <property type="entry name" value="Tyr_Pase_AS"/>
</dbReference>
<dbReference type="Pfam" id="PF00782">
    <property type="entry name" value="DSPc"/>
    <property type="match status" value="1"/>
</dbReference>
<dbReference type="PANTHER" id="PTHR46377">
    <property type="entry name" value="DUAL SPECIFICITY PROTEIN PHOSPHATASE 19"/>
    <property type="match status" value="1"/>
</dbReference>
<sequence length="181" mass="19969">QDNLPAKVVDRVYIGSIHAAFNQDGLLARGITHVLNASGLPATFPRSFTYFNVDLRDKEEADILGALGAASVFIEAGTEKGGVLVHCAGGRSRSAAFIAAYLMMKQDFTFDQAVEQLKAARPVVAINRGFELQLRAYEATGYDVFQSHQLMLRARVSQNTERELVNLVFVFQQHDVLSQHN</sequence>
<dbReference type="CDD" id="cd14498">
    <property type="entry name" value="DSP"/>
    <property type="match status" value="1"/>
</dbReference>
<dbReference type="OrthoDB" id="10252009at2759"/>
<evidence type="ECO:0000313" key="6">
    <source>
        <dbReference type="Proteomes" id="UP000664859"/>
    </source>
</evidence>
<evidence type="ECO:0000259" key="4">
    <source>
        <dbReference type="PROSITE" id="PS50056"/>
    </source>
</evidence>
<protein>
    <submittedName>
        <fullName evidence="5">Protein-tyrosine phosphatase-like protein</fullName>
    </submittedName>
</protein>
<gene>
    <name evidence="5" type="ORF">JKP88DRAFT_160624</name>
</gene>
<keyword evidence="2" id="KW-0904">Protein phosphatase</keyword>
<feature type="non-terminal residue" evidence="5">
    <location>
        <position position="181"/>
    </location>
</feature>
<organism evidence="5 6">
    <name type="scientific">Tribonema minus</name>
    <dbReference type="NCBI Taxonomy" id="303371"/>
    <lineage>
        <taxon>Eukaryota</taxon>
        <taxon>Sar</taxon>
        <taxon>Stramenopiles</taxon>
        <taxon>Ochrophyta</taxon>
        <taxon>PX clade</taxon>
        <taxon>Xanthophyceae</taxon>
        <taxon>Tribonematales</taxon>
        <taxon>Tribonemataceae</taxon>
        <taxon>Tribonema</taxon>
    </lineage>
</organism>
<dbReference type="SMART" id="SM00195">
    <property type="entry name" value="DSPc"/>
    <property type="match status" value="1"/>
</dbReference>
<dbReference type="InterPro" id="IPR000387">
    <property type="entry name" value="Tyr_Pase_dom"/>
</dbReference>
<dbReference type="PROSITE" id="PS50054">
    <property type="entry name" value="TYR_PHOSPHATASE_DUAL"/>
    <property type="match status" value="1"/>
</dbReference>
<dbReference type="PROSITE" id="PS00383">
    <property type="entry name" value="TYR_PHOSPHATASE_1"/>
    <property type="match status" value="1"/>
</dbReference>
<comment type="caution">
    <text evidence="5">The sequence shown here is derived from an EMBL/GenBank/DDBJ whole genome shotgun (WGS) entry which is preliminary data.</text>
</comment>
<dbReference type="InterPro" id="IPR020422">
    <property type="entry name" value="TYR_PHOSPHATASE_DUAL_dom"/>
</dbReference>
<dbReference type="Gene3D" id="3.90.190.10">
    <property type="entry name" value="Protein tyrosine phosphatase superfamily"/>
    <property type="match status" value="1"/>
</dbReference>
<feature type="domain" description="Tyrosine specific protein phosphatases" evidence="4">
    <location>
        <begin position="61"/>
        <end position="122"/>
    </location>
</feature>
<evidence type="ECO:0000256" key="1">
    <source>
        <dbReference type="ARBA" id="ARBA00022801"/>
    </source>
</evidence>
<dbReference type="SUPFAM" id="SSF52799">
    <property type="entry name" value="(Phosphotyrosine protein) phosphatases II"/>
    <property type="match status" value="1"/>
</dbReference>
<evidence type="ECO:0000256" key="2">
    <source>
        <dbReference type="ARBA" id="ARBA00022912"/>
    </source>
</evidence>
<keyword evidence="6" id="KW-1185">Reference proteome</keyword>
<name>A0A836CLF0_9STRA</name>
<reference evidence="5" key="1">
    <citation type="submission" date="2021-02" db="EMBL/GenBank/DDBJ databases">
        <title>First Annotated Genome of the Yellow-green Alga Tribonema minus.</title>
        <authorList>
            <person name="Mahan K.M."/>
        </authorList>
    </citation>
    <scope>NUCLEOTIDE SEQUENCE</scope>
    <source>
        <strain evidence="5">UTEX B ZZ1240</strain>
    </source>
</reference>
<dbReference type="InterPro" id="IPR000340">
    <property type="entry name" value="Dual-sp_phosphatase_cat-dom"/>
</dbReference>
<dbReference type="InterPro" id="IPR029021">
    <property type="entry name" value="Prot-tyrosine_phosphatase-like"/>
</dbReference>
<dbReference type="GO" id="GO:0008579">
    <property type="term" value="F:JUN kinase phosphatase activity"/>
    <property type="evidence" value="ECO:0007669"/>
    <property type="project" value="TreeGrafter"/>
</dbReference>
<dbReference type="PROSITE" id="PS50056">
    <property type="entry name" value="TYR_PHOSPHATASE_2"/>
    <property type="match status" value="1"/>
</dbReference>
<dbReference type="EMBL" id="JAFCMP010000046">
    <property type="protein sequence ID" value="KAG5189623.1"/>
    <property type="molecule type" value="Genomic_DNA"/>
</dbReference>
<dbReference type="Proteomes" id="UP000664859">
    <property type="component" value="Unassembled WGS sequence"/>
</dbReference>
<evidence type="ECO:0000313" key="5">
    <source>
        <dbReference type="EMBL" id="KAG5189623.1"/>
    </source>
</evidence>
<accession>A0A836CLF0</accession>
<dbReference type="AlphaFoldDB" id="A0A836CLF0"/>
<proteinExistence type="predicted"/>
<keyword evidence="1" id="KW-0378">Hydrolase</keyword>
<dbReference type="PANTHER" id="PTHR46377:SF1">
    <property type="entry name" value="DUAL SPECIFICITY PROTEIN PHOSPHATASE 19"/>
    <property type="match status" value="1"/>
</dbReference>
<dbReference type="GO" id="GO:0005737">
    <property type="term" value="C:cytoplasm"/>
    <property type="evidence" value="ECO:0007669"/>
    <property type="project" value="TreeGrafter"/>
</dbReference>
<feature type="domain" description="Tyrosine-protein phosphatase" evidence="3">
    <location>
        <begin position="4"/>
        <end position="143"/>
    </location>
</feature>
<evidence type="ECO:0000259" key="3">
    <source>
        <dbReference type="PROSITE" id="PS50054"/>
    </source>
</evidence>